<dbReference type="PANTHER" id="PTHR21505:SF8">
    <property type="entry name" value="DPT-YFP REPRESSOR BY OVEREXPRESSION, ISOFORM D-RELATED"/>
    <property type="match status" value="1"/>
</dbReference>
<dbReference type="SMART" id="SM00595">
    <property type="entry name" value="MADF"/>
    <property type="match status" value="1"/>
</dbReference>
<evidence type="ECO:0000259" key="1">
    <source>
        <dbReference type="PROSITE" id="PS51029"/>
    </source>
</evidence>
<dbReference type="Proteomes" id="UP000235965">
    <property type="component" value="Unassembled WGS sequence"/>
</dbReference>
<dbReference type="OrthoDB" id="8190343at2759"/>
<dbReference type="EMBL" id="NEVH01007828">
    <property type="protein sequence ID" value="PNF35081.1"/>
    <property type="molecule type" value="Genomic_DNA"/>
</dbReference>
<gene>
    <name evidence="2" type="ORF">B7P43_G09473</name>
</gene>
<comment type="caution">
    <text evidence="2">The sequence shown here is derived from an EMBL/GenBank/DDBJ whole genome shotgun (WGS) entry which is preliminary data.</text>
</comment>
<evidence type="ECO:0000313" key="2">
    <source>
        <dbReference type="EMBL" id="PNF35081.1"/>
    </source>
</evidence>
<sequence length="301" mass="34154">MARWNDETVMKFVKLYEAEVCLWPTSDSDYKNKTARNQSLKNIVGAMDLKGFGVPECKQKIKNIRSHYCQELTKIRSSKISGSGPDSVHEPTLVWFKTLDAFLRPFTAQAAQCKPGKFVKIGVTTHNFLSANRREKQDGISPKNMFYADSQRDTLKDTLHQQCSVPKRPKVEDIVGLISVEDGISKLQNLLKLEDPSEFDLWARSVAVQLNKMDVQRALQLQLKLQAIITEERIKYETRSHHEDVYQQYPWLKVISSLGSHMETNQSVIPSPSTTADTQLSSVSCPEYDIAVVGKKDSFVL</sequence>
<accession>A0A2J7R2M5</accession>
<keyword evidence="3" id="KW-1185">Reference proteome</keyword>
<protein>
    <recommendedName>
        <fullName evidence="1">MADF domain-containing protein</fullName>
    </recommendedName>
</protein>
<name>A0A2J7R2M5_9NEOP</name>
<organism evidence="2 3">
    <name type="scientific">Cryptotermes secundus</name>
    <dbReference type="NCBI Taxonomy" id="105785"/>
    <lineage>
        <taxon>Eukaryota</taxon>
        <taxon>Metazoa</taxon>
        <taxon>Ecdysozoa</taxon>
        <taxon>Arthropoda</taxon>
        <taxon>Hexapoda</taxon>
        <taxon>Insecta</taxon>
        <taxon>Pterygota</taxon>
        <taxon>Neoptera</taxon>
        <taxon>Polyneoptera</taxon>
        <taxon>Dictyoptera</taxon>
        <taxon>Blattodea</taxon>
        <taxon>Blattoidea</taxon>
        <taxon>Termitoidae</taxon>
        <taxon>Kalotermitidae</taxon>
        <taxon>Cryptotermitinae</taxon>
        <taxon>Cryptotermes</taxon>
    </lineage>
</organism>
<evidence type="ECO:0000313" key="3">
    <source>
        <dbReference type="Proteomes" id="UP000235965"/>
    </source>
</evidence>
<dbReference type="PROSITE" id="PS51029">
    <property type="entry name" value="MADF"/>
    <property type="match status" value="1"/>
</dbReference>
<dbReference type="AlphaFoldDB" id="A0A2J7R2M5"/>
<dbReference type="InterPro" id="IPR006578">
    <property type="entry name" value="MADF-dom"/>
</dbReference>
<feature type="domain" description="MADF" evidence="1">
    <location>
        <begin position="11"/>
        <end position="108"/>
    </location>
</feature>
<dbReference type="PANTHER" id="PTHR21505">
    <property type="entry name" value="MADF DOMAIN-CONTAINING PROTEIN-RELATED"/>
    <property type="match status" value="1"/>
</dbReference>
<proteinExistence type="predicted"/>
<reference evidence="2 3" key="1">
    <citation type="submission" date="2017-12" db="EMBL/GenBank/DDBJ databases">
        <title>Hemimetabolous genomes reveal molecular basis of termite eusociality.</title>
        <authorList>
            <person name="Harrison M.C."/>
            <person name="Jongepier E."/>
            <person name="Robertson H.M."/>
            <person name="Arning N."/>
            <person name="Bitard-Feildel T."/>
            <person name="Chao H."/>
            <person name="Childers C.P."/>
            <person name="Dinh H."/>
            <person name="Doddapaneni H."/>
            <person name="Dugan S."/>
            <person name="Gowin J."/>
            <person name="Greiner C."/>
            <person name="Han Y."/>
            <person name="Hu H."/>
            <person name="Hughes D.S.T."/>
            <person name="Huylmans A.-K."/>
            <person name="Kemena C."/>
            <person name="Kremer L.P.M."/>
            <person name="Lee S.L."/>
            <person name="Lopez-Ezquerra A."/>
            <person name="Mallet L."/>
            <person name="Monroy-Kuhn J.M."/>
            <person name="Moser A."/>
            <person name="Murali S.C."/>
            <person name="Muzny D.M."/>
            <person name="Otani S."/>
            <person name="Piulachs M.-D."/>
            <person name="Poelchau M."/>
            <person name="Qu J."/>
            <person name="Schaub F."/>
            <person name="Wada-Katsumata A."/>
            <person name="Worley K.C."/>
            <person name="Xie Q."/>
            <person name="Ylla G."/>
            <person name="Poulsen M."/>
            <person name="Gibbs R.A."/>
            <person name="Schal C."/>
            <person name="Richards S."/>
            <person name="Belles X."/>
            <person name="Korb J."/>
            <person name="Bornberg-Bauer E."/>
        </authorList>
    </citation>
    <scope>NUCLEOTIDE SEQUENCE [LARGE SCALE GENOMIC DNA]</scope>
    <source>
        <tissue evidence="2">Whole body</tissue>
    </source>
</reference>
<dbReference type="Pfam" id="PF10545">
    <property type="entry name" value="MADF_DNA_bdg"/>
    <property type="match status" value="1"/>
</dbReference>